<name>A0A286D8R8_9GAMM</name>
<evidence type="ECO:0000256" key="5">
    <source>
        <dbReference type="ARBA" id="ARBA00022764"/>
    </source>
</evidence>
<dbReference type="NCBIfam" id="TIGR03170">
    <property type="entry name" value="flgA_cterm"/>
    <property type="match status" value="1"/>
</dbReference>
<gene>
    <name evidence="9" type="ORF">SAMN06296416_10612</name>
</gene>
<dbReference type="AlphaFoldDB" id="A0A286D8R8"/>
<evidence type="ECO:0000256" key="3">
    <source>
        <dbReference type="ARBA" id="ARBA00014754"/>
    </source>
</evidence>
<keyword evidence="10" id="KW-1185">Reference proteome</keyword>
<evidence type="ECO:0000259" key="8">
    <source>
        <dbReference type="SMART" id="SM00858"/>
    </source>
</evidence>
<keyword evidence="9" id="KW-0969">Cilium</keyword>
<comment type="similarity">
    <text evidence="2 7">Belongs to the FlgA family.</text>
</comment>
<dbReference type="InterPro" id="IPR017585">
    <property type="entry name" value="SAF_FlgA"/>
</dbReference>
<dbReference type="InterPro" id="IPR013974">
    <property type="entry name" value="SAF"/>
</dbReference>
<dbReference type="PANTHER" id="PTHR36307:SF1">
    <property type="entry name" value="FLAGELLA BASAL BODY P-RING FORMATION PROTEIN FLGA"/>
    <property type="match status" value="1"/>
</dbReference>
<dbReference type="Pfam" id="PF17656">
    <property type="entry name" value="ChapFlgA_N"/>
    <property type="match status" value="1"/>
</dbReference>
<reference evidence="9 10" key="1">
    <citation type="submission" date="2017-09" db="EMBL/GenBank/DDBJ databases">
        <authorList>
            <person name="Ehlers B."/>
            <person name="Leendertz F.H."/>
        </authorList>
    </citation>
    <scope>NUCLEOTIDE SEQUENCE [LARGE SCALE GENOMIC DNA]</scope>
    <source>
        <strain evidence="9 10">CGMCC 1.10978</strain>
    </source>
</reference>
<dbReference type="Pfam" id="PF13144">
    <property type="entry name" value="ChapFlgA"/>
    <property type="match status" value="1"/>
</dbReference>
<dbReference type="InterPro" id="IPR041231">
    <property type="entry name" value="FlgA_N"/>
</dbReference>
<accession>A0A286D8R8</accession>
<dbReference type="GO" id="GO:0044780">
    <property type="term" value="P:bacterial-type flagellum assembly"/>
    <property type="evidence" value="ECO:0007669"/>
    <property type="project" value="InterPro"/>
</dbReference>
<proteinExistence type="inferred from homology"/>
<comment type="subcellular location">
    <subcellularLocation>
        <location evidence="1 7">Periplasm</location>
    </subcellularLocation>
</comment>
<evidence type="ECO:0000256" key="7">
    <source>
        <dbReference type="RuleBase" id="RU362063"/>
    </source>
</evidence>
<evidence type="ECO:0000313" key="9">
    <source>
        <dbReference type="EMBL" id="SOD55049.1"/>
    </source>
</evidence>
<protein>
    <recommendedName>
        <fullName evidence="3 7">Flagella basal body P-ring formation protein FlgA</fullName>
    </recommendedName>
</protein>
<dbReference type="PANTHER" id="PTHR36307">
    <property type="entry name" value="FLAGELLA BASAL BODY P-RING FORMATION PROTEIN FLGA"/>
    <property type="match status" value="1"/>
</dbReference>
<feature type="chain" id="PRO_5011817989" description="Flagella basal body P-ring formation protein FlgA" evidence="7">
    <location>
        <begin position="20"/>
        <end position="216"/>
    </location>
</feature>
<dbReference type="Gene3D" id="2.30.30.760">
    <property type="match status" value="1"/>
</dbReference>
<dbReference type="EMBL" id="OCND01000006">
    <property type="protein sequence ID" value="SOD55049.1"/>
    <property type="molecule type" value="Genomic_DNA"/>
</dbReference>
<keyword evidence="5 7" id="KW-0574">Periplasm</keyword>
<evidence type="ECO:0000256" key="1">
    <source>
        <dbReference type="ARBA" id="ARBA00004418"/>
    </source>
</evidence>
<dbReference type="Gene3D" id="3.90.1210.10">
    <property type="entry name" value="Antifreeze-like/N-acetylneuraminic acid synthase C-terminal domain"/>
    <property type="match status" value="1"/>
</dbReference>
<keyword evidence="9" id="KW-0282">Flagellum</keyword>
<feature type="domain" description="SAF" evidence="8">
    <location>
        <begin position="91"/>
        <end position="153"/>
    </location>
</feature>
<keyword evidence="7" id="KW-1005">Bacterial flagellum biogenesis</keyword>
<comment type="function">
    <text evidence="6 7">Involved in the assembly process of the P-ring formation. It may associate with FlgF on the rod constituting a structure essential for the P-ring assembly or may act as a modulator protein for the P-ring assembly.</text>
</comment>
<feature type="signal peptide" evidence="7">
    <location>
        <begin position="1"/>
        <end position="19"/>
    </location>
</feature>
<keyword evidence="9" id="KW-0966">Cell projection</keyword>
<organism evidence="9 10">
    <name type="scientific">Pseudoxanthomonas wuyuanensis</name>
    <dbReference type="NCBI Taxonomy" id="1073196"/>
    <lineage>
        <taxon>Bacteria</taxon>
        <taxon>Pseudomonadati</taxon>
        <taxon>Pseudomonadota</taxon>
        <taxon>Gammaproteobacteria</taxon>
        <taxon>Lysobacterales</taxon>
        <taxon>Lysobacteraceae</taxon>
        <taxon>Pseudoxanthomonas</taxon>
    </lineage>
</organism>
<dbReference type="SMART" id="SM00858">
    <property type="entry name" value="SAF"/>
    <property type="match status" value="1"/>
</dbReference>
<dbReference type="GO" id="GO:0042597">
    <property type="term" value="C:periplasmic space"/>
    <property type="evidence" value="ECO:0007669"/>
    <property type="project" value="UniProtKB-SubCell"/>
</dbReference>
<keyword evidence="4 7" id="KW-0732">Signal</keyword>
<evidence type="ECO:0000256" key="4">
    <source>
        <dbReference type="ARBA" id="ARBA00022729"/>
    </source>
</evidence>
<evidence type="ECO:0000256" key="2">
    <source>
        <dbReference type="ARBA" id="ARBA00010474"/>
    </source>
</evidence>
<dbReference type="InterPro" id="IPR039246">
    <property type="entry name" value="Flagellar_FlgA"/>
</dbReference>
<dbReference type="OrthoDB" id="1669037at2"/>
<evidence type="ECO:0000313" key="10">
    <source>
        <dbReference type="Proteomes" id="UP000219374"/>
    </source>
</evidence>
<evidence type="ECO:0000256" key="6">
    <source>
        <dbReference type="ARBA" id="ARBA00025643"/>
    </source>
</evidence>
<sequence>MLRIAIALTALLAATAVLAADFQPVESIKSVALAALPAGSEAEATLDPALRLPRCASPLAARVQGSHSVEVSCPQDAGWRLFVPVRVRRSQTVLVLSRGIGAGQVISADAFVAETRDASRIVGAAVADPALAIGQVARRTLSAGSVLSAGDLVAPRLIRRGDNVALVSRRGGVEVRMAGKALGDAGENERVMVENLSSRRVIQGTVGAGGDIWVSR</sequence>
<dbReference type="CDD" id="cd11614">
    <property type="entry name" value="SAF_CpaB_FlgA_like"/>
    <property type="match status" value="1"/>
</dbReference>
<dbReference type="Proteomes" id="UP000219374">
    <property type="component" value="Unassembled WGS sequence"/>
</dbReference>